<dbReference type="EMBL" id="CP018889">
    <property type="protein sequence ID" value="AUI68260.1"/>
    <property type="molecule type" value="Genomic_DNA"/>
</dbReference>
<accession>A0A2N9YCT3</accession>
<feature type="transmembrane region" description="Helical" evidence="1">
    <location>
        <begin position="35"/>
        <end position="56"/>
    </location>
</feature>
<evidence type="ECO:0000256" key="1">
    <source>
        <dbReference type="SAM" id="Phobius"/>
    </source>
</evidence>
<reference evidence="3" key="1">
    <citation type="submission" date="2016-12" db="EMBL/GenBank/DDBJ databases">
        <title>Complete Genome Sequence of Beggiatoa leptomitiformis D-401.</title>
        <authorList>
            <person name="Fomenkov A."/>
            <person name="Vincze T."/>
            <person name="Grabovich M."/>
            <person name="Anton B.P."/>
            <person name="Dubinina G."/>
            <person name="Orlova M."/>
            <person name="Belousova E."/>
            <person name="Roberts R.J."/>
        </authorList>
    </citation>
    <scope>NUCLEOTIDE SEQUENCE [LARGE SCALE GENOMIC DNA]</scope>
    <source>
        <strain evidence="3">D-401</strain>
    </source>
</reference>
<feature type="transmembrane region" description="Helical" evidence="1">
    <location>
        <begin position="90"/>
        <end position="112"/>
    </location>
</feature>
<dbReference type="Proteomes" id="UP000234271">
    <property type="component" value="Chromosome"/>
</dbReference>
<keyword evidence="1" id="KW-1133">Transmembrane helix</keyword>
<keyword evidence="1" id="KW-0812">Transmembrane</keyword>
<proteinExistence type="predicted"/>
<sequence>MSLLFLIFLLVFVSTAVAAYPTHLLAVRFMAKQTRLRWCILALLSTWLLLLIVWLISLVSGQIAYPLLFIVFALASIIFSRLLGTHLSQGAMILGGGLGVSVFFMLLLIWSFDLGTRLYPLSAQELVARFNVLRQVEMATNEICQCGIDARCLTDKADAFTQLQQQADTFSFKTAELNRLQRAVNQADACSAIVRQTEEAQTLAMQAKTPQHSSHLIDVKTNSLSHQATISNEETTATPTFKPVTDLQDIRRFIKKQVYIIKINGDIQEGYLVGMTSQEIIIQQKMTPSAFAIHVPLSDIFELQALY</sequence>
<keyword evidence="3" id="KW-1185">Reference proteome</keyword>
<dbReference type="KEGG" id="blep:AL038_00280"/>
<organism evidence="2 3">
    <name type="scientific">Beggiatoa leptomitoformis</name>
    <dbReference type="NCBI Taxonomy" id="288004"/>
    <lineage>
        <taxon>Bacteria</taxon>
        <taxon>Pseudomonadati</taxon>
        <taxon>Pseudomonadota</taxon>
        <taxon>Gammaproteobacteria</taxon>
        <taxon>Thiotrichales</taxon>
        <taxon>Thiotrichaceae</taxon>
        <taxon>Beggiatoa</taxon>
    </lineage>
</organism>
<evidence type="ECO:0000313" key="2">
    <source>
        <dbReference type="EMBL" id="AUI68260.1"/>
    </source>
</evidence>
<name>A0A2N9YCT3_9GAMM</name>
<evidence type="ECO:0000313" key="3">
    <source>
        <dbReference type="Proteomes" id="UP000234271"/>
    </source>
</evidence>
<gene>
    <name evidence="2" type="ORF">BLE401_05790</name>
</gene>
<dbReference type="STRING" id="288004.AL038_00280"/>
<feature type="transmembrane region" description="Helical" evidence="1">
    <location>
        <begin position="63"/>
        <end position="84"/>
    </location>
</feature>
<keyword evidence="1" id="KW-0472">Membrane</keyword>
<dbReference type="AlphaFoldDB" id="A0A2N9YCT3"/>
<dbReference type="RefSeq" id="WP_062147311.1">
    <property type="nucleotide sequence ID" value="NZ_CP012373.2"/>
</dbReference>
<dbReference type="OrthoDB" id="9971134at2"/>
<protein>
    <submittedName>
        <fullName evidence="2">Uncharacterized protein</fullName>
    </submittedName>
</protein>